<evidence type="ECO:0000259" key="5">
    <source>
        <dbReference type="PROSITE" id="PS51644"/>
    </source>
</evidence>
<dbReference type="FunCoup" id="A0A7M7QM60">
    <property type="interactions" value="8"/>
</dbReference>
<dbReference type="Gene3D" id="2.40.50.90">
    <property type="match status" value="1"/>
</dbReference>
<keyword evidence="4" id="KW-0221">Differentiation</keyword>
<proteinExistence type="predicted"/>
<keyword evidence="4" id="KW-0744">Spermatogenesis</keyword>
<dbReference type="CDD" id="cd09972">
    <property type="entry name" value="LOTUS_TDRD_OSKAR"/>
    <property type="match status" value="1"/>
</dbReference>
<protein>
    <recommendedName>
        <fullName evidence="5">HTH OST-type domain-containing protein</fullName>
    </recommendedName>
</protein>
<dbReference type="OMA" id="QFYIHIC"/>
<dbReference type="CDD" id="cd08824">
    <property type="entry name" value="LOTUS"/>
    <property type="match status" value="1"/>
</dbReference>
<dbReference type="Gene3D" id="3.30.420.610">
    <property type="entry name" value="LOTUS domain-like"/>
    <property type="match status" value="2"/>
</dbReference>
<evidence type="ECO:0000256" key="4">
    <source>
        <dbReference type="ARBA" id="ARBA00022871"/>
    </source>
</evidence>
<evidence type="ECO:0000313" key="7">
    <source>
        <dbReference type="Proteomes" id="UP000002358"/>
    </source>
</evidence>
<dbReference type="InterPro" id="IPR002999">
    <property type="entry name" value="Tudor"/>
</dbReference>
<dbReference type="SMR" id="A0A7M7QM60"/>
<evidence type="ECO:0000256" key="3">
    <source>
        <dbReference type="ARBA" id="ARBA00022737"/>
    </source>
</evidence>
<dbReference type="InParanoid" id="A0A7M7QM60"/>
<comment type="subcellular location">
    <subcellularLocation>
        <location evidence="1">Cytoplasm</location>
    </subcellularLocation>
</comment>
<feature type="domain" description="HTH OST-type" evidence="5">
    <location>
        <begin position="229"/>
        <end position="303"/>
    </location>
</feature>
<dbReference type="PANTHER" id="PTHR16442">
    <property type="entry name" value="RING FINGER PROTEIN 17"/>
    <property type="match status" value="1"/>
</dbReference>
<dbReference type="GO" id="GO:0005737">
    <property type="term" value="C:cytoplasm"/>
    <property type="evidence" value="ECO:0007669"/>
    <property type="project" value="UniProtKB-SubCell"/>
</dbReference>
<dbReference type="Proteomes" id="UP000002358">
    <property type="component" value="Unassembled WGS sequence"/>
</dbReference>
<dbReference type="SUPFAM" id="SSF63748">
    <property type="entry name" value="Tudor/PWWP/MBT"/>
    <property type="match status" value="1"/>
</dbReference>
<dbReference type="GeneID" id="100678028"/>
<sequence>MAPSLATLEDIKSDIRCLLISRNSNNITLEKLNKMYKDVVDKDIPYKDFYFTSLEKFLKSMPDVLNLRLNQANELCAYHIDTEKSQHISSLVAREKPEADSSLKSKFKVYHANPIDPRILSEVLQELKNYTLHEKKKNCILKTDVLSAVVKHVGRYAFYTIKDLNSQLNECTHLLTHDDNYIHFKDNTPASNNVISLKNMQTKNVGSKLKDFSNQMTKIVDLSSVGNLIKESTKIRLRKLIEKHVEGIWCSELPQIYQREYGISLEYSDLGFNSIVDFASALPDIFQIVKPLNSKRLMVLNSKICEGISENHNASTSIFNKCVEETPYESGIISTRMLDKYYKALIPDDVMAFNDSVDQIRVNELLMNPIENSYHVLISEVHNPSFFWVTLCKNKKKISCLINKLQKFYAQENHNYKIPHDILKPGLNVTCIFAEAWHRGIIKKFKSDGLVVVHFYDYGTSSSFDPDQLYFLNKQFSTLPAQAIPCCLNNVKPLGTAMWSKKINKIFTEKVFDKSFSAHIINTDDKNNSLVVDLVDKNNDINERYISLWMIANKLAEHGKFICQIKNTSFTHYKECWNQNPNEKLNVT</sequence>
<dbReference type="GO" id="GO:0007283">
    <property type="term" value="P:spermatogenesis"/>
    <property type="evidence" value="ECO:0007669"/>
    <property type="project" value="UniProtKB-KW"/>
</dbReference>
<dbReference type="EnsemblMetazoa" id="XM_031932876">
    <property type="protein sequence ID" value="XP_031788736"/>
    <property type="gene ID" value="LOC100678028"/>
</dbReference>
<keyword evidence="3" id="KW-0677">Repeat</keyword>
<evidence type="ECO:0000256" key="2">
    <source>
        <dbReference type="ARBA" id="ARBA00022490"/>
    </source>
</evidence>
<organism evidence="6 7">
    <name type="scientific">Nasonia vitripennis</name>
    <name type="common">Parasitic wasp</name>
    <dbReference type="NCBI Taxonomy" id="7425"/>
    <lineage>
        <taxon>Eukaryota</taxon>
        <taxon>Metazoa</taxon>
        <taxon>Ecdysozoa</taxon>
        <taxon>Arthropoda</taxon>
        <taxon>Hexapoda</taxon>
        <taxon>Insecta</taxon>
        <taxon>Pterygota</taxon>
        <taxon>Neoptera</taxon>
        <taxon>Endopterygota</taxon>
        <taxon>Hymenoptera</taxon>
        <taxon>Apocrita</taxon>
        <taxon>Proctotrupomorpha</taxon>
        <taxon>Chalcidoidea</taxon>
        <taxon>Pteromalidae</taxon>
        <taxon>Pteromalinae</taxon>
        <taxon>Nasonia</taxon>
    </lineage>
</organism>
<accession>A0A7M7QM60</accession>
<name>A0A7M7QM60_NASVI</name>
<dbReference type="Gene3D" id="2.30.30.140">
    <property type="match status" value="1"/>
</dbReference>
<feature type="domain" description="HTH OST-type" evidence="5">
    <location>
        <begin position="7"/>
        <end position="81"/>
    </location>
</feature>
<dbReference type="OrthoDB" id="341421at2759"/>
<keyword evidence="2" id="KW-0963">Cytoplasm</keyword>
<dbReference type="KEGG" id="nvi:100678028"/>
<dbReference type="SMART" id="SM00333">
    <property type="entry name" value="TUDOR"/>
    <property type="match status" value="1"/>
</dbReference>
<dbReference type="PANTHER" id="PTHR16442:SF1">
    <property type="entry name" value="RING FINGER PROTEIN 17"/>
    <property type="match status" value="1"/>
</dbReference>
<dbReference type="InterPro" id="IPR041966">
    <property type="entry name" value="LOTUS-like"/>
</dbReference>
<dbReference type="AlphaFoldDB" id="A0A7M7QM60"/>
<dbReference type="Pfam" id="PF12872">
    <property type="entry name" value="OST-HTH"/>
    <property type="match status" value="2"/>
</dbReference>
<dbReference type="Pfam" id="PF00567">
    <property type="entry name" value="TUDOR"/>
    <property type="match status" value="1"/>
</dbReference>
<dbReference type="PROSITE" id="PS51644">
    <property type="entry name" value="HTH_OST"/>
    <property type="match status" value="2"/>
</dbReference>
<dbReference type="GO" id="GO:0030154">
    <property type="term" value="P:cell differentiation"/>
    <property type="evidence" value="ECO:0007669"/>
    <property type="project" value="UniProtKB-ARBA"/>
</dbReference>
<dbReference type="InterPro" id="IPR035437">
    <property type="entry name" value="SNase_OB-fold_sf"/>
</dbReference>
<evidence type="ECO:0000256" key="1">
    <source>
        <dbReference type="ARBA" id="ARBA00004496"/>
    </source>
</evidence>
<dbReference type="InterPro" id="IPR025605">
    <property type="entry name" value="OST-HTH/LOTUS_dom"/>
</dbReference>
<reference evidence="6" key="1">
    <citation type="submission" date="2021-01" db="UniProtKB">
        <authorList>
            <consortium name="EnsemblMetazoa"/>
        </authorList>
    </citation>
    <scope>IDENTIFICATION</scope>
</reference>
<dbReference type="RefSeq" id="XP_031788736.1">
    <property type="nucleotide sequence ID" value="XM_031932876.1"/>
</dbReference>
<keyword evidence="7" id="KW-1185">Reference proteome</keyword>
<evidence type="ECO:0000313" key="6">
    <source>
        <dbReference type="EnsemblMetazoa" id="XP_031788736"/>
    </source>
</evidence>